<evidence type="ECO:0000256" key="1">
    <source>
        <dbReference type="SAM" id="Phobius"/>
    </source>
</evidence>
<gene>
    <name evidence="2" type="ORF">TTHERM_000647149</name>
</gene>
<keyword evidence="3" id="KW-1185">Reference proteome</keyword>
<dbReference type="AlphaFoldDB" id="W7X3T4"/>
<feature type="transmembrane region" description="Helical" evidence="1">
    <location>
        <begin position="59"/>
        <end position="77"/>
    </location>
</feature>
<accession>W7X3T4</accession>
<dbReference type="KEGG" id="tet:TTHERM_000647149"/>
<dbReference type="InParanoid" id="W7X3T4"/>
<dbReference type="Proteomes" id="UP000009168">
    <property type="component" value="Unassembled WGS sequence"/>
</dbReference>
<dbReference type="EMBL" id="GG662245">
    <property type="protein sequence ID" value="EWS71083.1"/>
    <property type="molecule type" value="Genomic_DNA"/>
</dbReference>
<organism evidence="2 3">
    <name type="scientific">Tetrahymena thermophila (strain SB210)</name>
    <dbReference type="NCBI Taxonomy" id="312017"/>
    <lineage>
        <taxon>Eukaryota</taxon>
        <taxon>Sar</taxon>
        <taxon>Alveolata</taxon>
        <taxon>Ciliophora</taxon>
        <taxon>Intramacronucleata</taxon>
        <taxon>Oligohymenophorea</taxon>
        <taxon>Hymenostomatida</taxon>
        <taxon>Tetrahymenina</taxon>
        <taxon>Tetrahymenidae</taxon>
        <taxon>Tetrahymena</taxon>
    </lineage>
</organism>
<keyword evidence="1 2" id="KW-0812">Transmembrane</keyword>
<proteinExistence type="predicted"/>
<evidence type="ECO:0000313" key="2">
    <source>
        <dbReference type="EMBL" id="EWS71083.1"/>
    </source>
</evidence>
<name>W7X3T4_TETTS</name>
<reference evidence="3" key="1">
    <citation type="journal article" date="2006" name="PLoS Biol.">
        <title>Macronuclear genome sequence of the ciliate Tetrahymena thermophila, a model eukaryote.</title>
        <authorList>
            <person name="Eisen J.A."/>
            <person name="Coyne R.S."/>
            <person name="Wu M."/>
            <person name="Wu D."/>
            <person name="Thiagarajan M."/>
            <person name="Wortman J.R."/>
            <person name="Badger J.H."/>
            <person name="Ren Q."/>
            <person name="Amedeo P."/>
            <person name="Jones K.M."/>
            <person name="Tallon L.J."/>
            <person name="Delcher A.L."/>
            <person name="Salzberg S.L."/>
            <person name="Silva J.C."/>
            <person name="Haas B.J."/>
            <person name="Majoros W.H."/>
            <person name="Farzad M."/>
            <person name="Carlton J.M."/>
            <person name="Smith R.K. Jr."/>
            <person name="Garg J."/>
            <person name="Pearlman R.E."/>
            <person name="Karrer K.M."/>
            <person name="Sun L."/>
            <person name="Manning G."/>
            <person name="Elde N.C."/>
            <person name="Turkewitz A.P."/>
            <person name="Asai D.J."/>
            <person name="Wilkes D.E."/>
            <person name="Wang Y."/>
            <person name="Cai H."/>
            <person name="Collins K."/>
            <person name="Stewart B.A."/>
            <person name="Lee S.R."/>
            <person name="Wilamowska K."/>
            <person name="Weinberg Z."/>
            <person name="Ruzzo W.L."/>
            <person name="Wloga D."/>
            <person name="Gaertig J."/>
            <person name="Frankel J."/>
            <person name="Tsao C.-C."/>
            <person name="Gorovsky M.A."/>
            <person name="Keeling P.J."/>
            <person name="Waller R.F."/>
            <person name="Patron N.J."/>
            <person name="Cherry J.M."/>
            <person name="Stover N.A."/>
            <person name="Krieger C.J."/>
            <person name="del Toro C."/>
            <person name="Ryder H.F."/>
            <person name="Williamson S.C."/>
            <person name="Barbeau R.A."/>
            <person name="Hamilton E.P."/>
            <person name="Orias E."/>
        </authorList>
    </citation>
    <scope>NUCLEOTIDE SEQUENCE [LARGE SCALE GENOMIC DNA]</scope>
    <source>
        <strain evidence="3">SB210</strain>
    </source>
</reference>
<dbReference type="GeneID" id="24440001"/>
<protein>
    <submittedName>
        <fullName evidence="2">Transmembrane protein, putative</fullName>
    </submittedName>
</protein>
<feature type="transmembrane region" description="Helical" evidence="1">
    <location>
        <begin position="18"/>
        <end position="38"/>
    </location>
</feature>
<dbReference type="RefSeq" id="XP_012656382.1">
    <property type="nucleotide sequence ID" value="XM_012800928.1"/>
</dbReference>
<keyword evidence="1" id="KW-1133">Transmembrane helix</keyword>
<sequence>MWKYWIYFNYNLFLKQQIIHLFLFIKIHLIFNLQFIYLNYSDLNQNFNYFNHMCLRIKASIKTFNFKILFMLFIKFMSHFDCLSASDTDQHLKINYFSFKHSATNTNFKYFKVINHTQFYFQYFNPLFSFNVPRLLYLVSFTKLHYNYYKQDFDRFNFNSRVFIDFSCQFSYQTIDQELFIQNFKYFFVNQINFIRVPNMDFD</sequence>
<evidence type="ECO:0000313" key="3">
    <source>
        <dbReference type="Proteomes" id="UP000009168"/>
    </source>
</evidence>
<keyword evidence="1" id="KW-0472">Membrane</keyword>